<evidence type="ECO:0000313" key="1">
    <source>
        <dbReference type="EMBL" id="QIL49883.1"/>
    </source>
</evidence>
<dbReference type="EMBL" id="CP049888">
    <property type="protein sequence ID" value="QIL49883.1"/>
    <property type="molecule type" value="Genomic_DNA"/>
</dbReference>
<dbReference type="RefSeq" id="WP_166008946.1">
    <property type="nucleotide sequence ID" value="NZ_CP049888.1"/>
</dbReference>
<proteinExistence type="predicted"/>
<evidence type="ECO:0000313" key="2">
    <source>
        <dbReference type="Proteomes" id="UP000500741"/>
    </source>
</evidence>
<keyword evidence="2" id="KW-1185">Reference proteome</keyword>
<protein>
    <submittedName>
        <fullName evidence="1">Uncharacterized protein</fullName>
    </submittedName>
</protein>
<dbReference type="Proteomes" id="UP000500741">
    <property type="component" value="Chromosome"/>
</dbReference>
<organism evidence="1 2">
    <name type="scientific">Weissella coleopterorum</name>
    <dbReference type="NCBI Taxonomy" id="2714949"/>
    <lineage>
        <taxon>Bacteria</taxon>
        <taxon>Bacillati</taxon>
        <taxon>Bacillota</taxon>
        <taxon>Bacilli</taxon>
        <taxon>Lactobacillales</taxon>
        <taxon>Lactobacillaceae</taxon>
        <taxon>Weissella</taxon>
    </lineage>
</organism>
<dbReference type="KEGG" id="wco:G7084_00215"/>
<gene>
    <name evidence="1" type="ORF">G7084_00215</name>
</gene>
<dbReference type="AlphaFoldDB" id="A0A6G8AYC6"/>
<sequence>MGLDTITNRFNEKLSDIDKKFNGDYDTNQDVTDMIEDLSDLSKEYNSAKAFHERKGYNG</sequence>
<accession>A0A6G8AYC6</accession>
<name>A0A6G8AYC6_9LACO</name>
<reference evidence="1 2" key="1">
    <citation type="submission" date="2020-03" db="EMBL/GenBank/DDBJ databases">
        <title>Weissella sp. nov., isolated from Cybister lewisianus.</title>
        <authorList>
            <person name="Hyun D.-W."/>
            <person name="Bae J.-W."/>
        </authorList>
    </citation>
    <scope>NUCLEOTIDE SEQUENCE [LARGE SCALE GENOMIC DNA]</scope>
    <source>
        <strain evidence="1 2">HDW19</strain>
    </source>
</reference>